<dbReference type="Proteomes" id="UP001163324">
    <property type="component" value="Chromosome 2"/>
</dbReference>
<name>A0ACC0VAE0_9HYPO</name>
<accession>A0ACC0VAE0</accession>
<comment type="caution">
    <text evidence="1">The sequence shown here is derived from an EMBL/GenBank/DDBJ whole genome shotgun (WGS) entry which is preliminary data.</text>
</comment>
<protein>
    <submittedName>
        <fullName evidence="1">Uncharacterized protein</fullName>
    </submittedName>
</protein>
<proteinExistence type="predicted"/>
<gene>
    <name evidence="1" type="ORF">N3K66_002223</name>
</gene>
<dbReference type="EMBL" id="CM047941">
    <property type="protein sequence ID" value="KAI9902871.1"/>
    <property type="molecule type" value="Genomic_DNA"/>
</dbReference>
<reference evidence="1" key="1">
    <citation type="submission" date="2022-10" db="EMBL/GenBank/DDBJ databases">
        <title>Complete Genome of Trichothecium roseum strain YXFP-22015, a Plant Pathogen Isolated from Citrus.</title>
        <authorList>
            <person name="Wang Y."/>
            <person name="Zhu L."/>
        </authorList>
    </citation>
    <scope>NUCLEOTIDE SEQUENCE</scope>
    <source>
        <strain evidence="1">YXFP-22015</strain>
    </source>
</reference>
<evidence type="ECO:0000313" key="2">
    <source>
        <dbReference type="Proteomes" id="UP001163324"/>
    </source>
</evidence>
<keyword evidence="2" id="KW-1185">Reference proteome</keyword>
<organism evidence="1 2">
    <name type="scientific">Trichothecium roseum</name>
    <dbReference type="NCBI Taxonomy" id="47278"/>
    <lineage>
        <taxon>Eukaryota</taxon>
        <taxon>Fungi</taxon>
        <taxon>Dikarya</taxon>
        <taxon>Ascomycota</taxon>
        <taxon>Pezizomycotina</taxon>
        <taxon>Sordariomycetes</taxon>
        <taxon>Hypocreomycetidae</taxon>
        <taxon>Hypocreales</taxon>
        <taxon>Hypocreales incertae sedis</taxon>
        <taxon>Trichothecium</taxon>
    </lineage>
</organism>
<evidence type="ECO:0000313" key="1">
    <source>
        <dbReference type="EMBL" id="KAI9902871.1"/>
    </source>
</evidence>
<sequence>MSGALIEPDDNFCPQRVMSEPNMLTASSQTLLPISPNIKPRPLRLPPVMPPTSFTKINNSLAWRSPKEWPAPAMADSRPLKVTKPNLPPRPREQEEVINIDDLRGEIAKMDTMTPVAIMRKIRNLNSELNDSDAASTEKQRWMLWALAMDKRGARWGNTPPAQRNESLLALYETPTRASYLAASNPSRQIHHLSPSPLPQSYCPLITPIPAPMTPSSSSPFPLPQFFNAATALVLPALLPETSAPDFLSSVAASLKARGELHLTLISPAPRAGTAGPLMGAWLEAHLFPSLRDGGICTVPTRMFPRWLGEAGLRGPGSSLTTTKFFAAPPPPVPEGGTGENTGNEDCDDDMLVKARIRSAAGRLLWLEVWGRWIVDDAGGWWDDSRVMEECLELGTIWEYQVIEAVKNG</sequence>